<dbReference type="SUPFAM" id="SSF52172">
    <property type="entry name" value="CheY-like"/>
    <property type="match status" value="1"/>
</dbReference>
<dbReference type="Pfam" id="PF00563">
    <property type="entry name" value="EAL"/>
    <property type="match status" value="1"/>
</dbReference>
<feature type="modified residue" description="4-aspartylphosphate" evidence="1">
    <location>
        <position position="63"/>
    </location>
</feature>
<dbReference type="InterPro" id="IPR001633">
    <property type="entry name" value="EAL_dom"/>
</dbReference>
<dbReference type="SUPFAM" id="SSF141868">
    <property type="entry name" value="EAL domain-like"/>
    <property type="match status" value="1"/>
</dbReference>
<feature type="domain" description="EAL" evidence="3">
    <location>
        <begin position="153"/>
        <end position="409"/>
    </location>
</feature>
<evidence type="ECO:0000313" key="4">
    <source>
        <dbReference type="EMBL" id="RRS03627.1"/>
    </source>
</evidence>
<accession>A0A3R8YM81</accession>
<dbReference type="Gene3D" id="3.20.20.450">
    <property type="entry name" value="EAL domain"/>
    <property type="match status" value="1"/>
</dbReference>
<dbReference type="Pfam" id="PF00072">
    <property type="entry name" value="Response_reg"/>
    <property type="match status" value="1"/>
</dbReference>
<name>A0A3R8YM81_9BURK</name>
<dbReference type="PROSITE" id="PS50110">
    <property type="entry name" value="RESPONSE_REGULATORY"/>
    <property type="match status" value="1"/>
</dbReference>
<organism evidence="4 5">
    <name type="scientific">Aquabacterium soli</name>
    <dbReference type="NCBI Taxonomy" id="2493092"/>
    <lineage>
        <taxon>Bacteria</taxon>
        <taxon>Pseudomonadati</taxon>
        <taxon>Pseudomonadota</taxon>
        <taxon>Betaproteobacteria</taxon>
        <taxon>Burkholderiales</taxon>
        <taxon>Aquabacterium</taxon>
    </lineage>
</organism>
<dbReference type="PANTHER" id="PTHR33121:SF79">
    <property type="entry name" value="CYCLIC DI-GMP PHOSPHODIESTERASE PDED-RELATED"/>
    <property type="match status" value="1"/>
</dbReference>
<protein>
    <submittedName>
        <fullName evidence="4">EAL domain-containing protein</fullName>
    </submittedName>
</protein>
<dbReference type="GO" id="GO:0071111">
    <property type="term" value="F:cyclic-guanylate-specific phosphodiesterase activity"/>
    <property type="evidence" value="ECO:0007669"/>
    <property type="project" value="InterPro"/>
</dbReference>
<dbReference type="InterPro" id="IPR001789">
    <property type="entry name" value="Sig_transdc_resp-reg_receiver"/>
</dbReference>
<comment type="caution">
    <text evidence="4">The sequence shown here is derived from an EMBL/GenBank/DDBJ whole genome shotgun (WGS) entry which is preliminary data.</text>
</comment>
<evidence type="ECO:0000259" key="2">
    <source>
        <dbReference type="PROSITE" id="PS50110"/>
    </source>
</evidence>
<dbReference type="AlphaFoldDB" id="A0A3R8YM81"/>
<dbReference type="Gene3D" id="3.40.50.2300">
    <property type="match status" value="1"/>
</dbReference>
<dbReference type="OrthoDB" id="9813903at2"/>
<dbReference type="Proteomes" id="UP000269265">
    <property type="component" value="Unassembled WGS sequence"/>
</dbReference>
<sequence>MDTKHKLRSALIIDDSAVQRNHAIDLLRQIGIDQVMDVGGGEQALTLLASMAHDELPEVAIIDLEMPGTDGVQVIQRMRELGLMVPIIVASGRDLLLIHTVEAMAKSIGMPILGSIKKPLRLEPVKRLLDHRDRILNPRRRTAAQPSCASGASGLDAQDLRRALQDRLVVMHYQPKVSLQTGTVHGFEALARWPHPDLGMVPPGVFIPLAEREGLIRELTLALIASCFEESAYWRRSSAMHADPKMAINLSPLLLGDHGLVDEIGSLVQQHGLQSGQIILEITEGSLAPNMATALATLARLRLKGFGLSIDDYGTGFSSMQQLAQCPFTELKIDRSFVCGAHERPNLRVILKSAIDMARQLELSTVGEGIESMEDWETLRAMGCAIGQGYLIAKPMPGAEVPGWLQAWQTGANSSLKQAALS</sequence>
<evidence type="ECO:0000259" key="3">
    <source>
        <dbReference type="PROSITE" id="PS50883"/>
    </source>
</evidence>
<dbReference type="EMBL" id="RSED01000010">
    <property type="protein sequence ID" value="RRS03627.1"/>
    <property type="molecule type" value="Genomic_DNA"/>
</dbReference>
<dbReference type="InterPro" id="IPR011006">
    <property type="entry name" value="CheY-like_superfamily"/>
</dbReference>
<dbReference type="SMART" id="SM00448">
    <property type="entry name" value="REC"/>
    <property type="match status" value="1"/>
</dbReference>
<dbReference type="GO" id="GO:0000160">
    <property type="term" value="P:phosphorelay signal transduction system"/>
    <property type="evidence" value="ECO:0007669"/>
    <property type="project" value="InterPro"/>
</dbReference>
<gene>
    <name evidence="4" type="ORF">EIP75_13595</name>
</gene>
<evidence type="ECO:0000313" key="5">
    <source>
        <dbReference type="Proteomes" id="UP000269265"/>
    </source>
</evidence>
<proteinExistence type="predicted"/>
<keyword evidence="5" id="KW-1185">Reference proteome</keyword>
<reference evidence="4 5" key="1">
    <citation type="submission" date="2018-12" db="EMBL/GenBank/DDBJ databases">
        <title>The whole draft genome of Aquabacterium sp. SJQ9.</title>
        <authorList>
            <person name="Sun L."/>
            <person name="Gao X."/>
            <person name="Chen W."/>
            <person name="Huang K."/>
        </authorList>
    </citation>
    <scope>NUCLEOTIDE SEQUENCE [LARGE SCALE GENOMIC DNA]</scope>
    <source>
        <strain evidence="4 5">SJQ9</strain>
    </source>
</reference>
<dbReference type="CDD" id="cd01948">
    <property type="entry name" value="EAL"/>
    <property type="match status" value="1"/>
</dbReference>
<keyword evidence="1" id="KW-0597">Phosphoprotein</keyword>
<dbReference type="InterPro" id="IPR035919">
    <property type="entry name" value="EAL_sf"/>
</dbReference>
<dbReference type="InterPro" id="IPR050706">
    <property type="entry name" value="Cyclic-di-GMP_PDE-like"/>
</dbReference>
<dbReference type="RefSeq" id="WP_125243833.1">
    <property type="nucleotide sequence ID" value="NZ_RSED01000010.1"/>
</dbReference>
<evidence type="ECO:0000256" key="1">
    <source>
        <dbReference type="PROSITE-ProRule" id="PRU00169"/>
    </source>
</evidence>
<feature type="domain" description="Response regulatory" evidence="2">
    <location>
        <begin position="9"/>
        <end position="133"/>
    </location>
</feature>
<dbReference type="PROSITE" id="PS50883">
    <property type="entry name" value="EAL"/>
    <property type="match status" value="1"/>
</dbReference>
<dbReference type="SMART" id="SM00052">
    <property type="entry name" value="EAL"/>
    <property type="match status" value="1"/>
</dbReference>
<dbReference type="PANTHER" id="PTHR33121">
    <property type="entry name" value="CYCLIC DI-GMP PHOSPHODIESTERASE PDEF"/>
    <property type="match status" value="1"/>
</dbReference>